<evidence type="ECO:0000256" key="4">
    <source>
        <dbReference type="ARBA" id="ARBA00005881"/>
    </source>
</evidence>
<organism evidence="12">
    <name type="scientific">Cacopsylla melanoneura</name>
    <dbReference type="NCBI Taxonomy" id="428564"/>
    <lineage>
        <taxon>Eukaryota</taxon>
        <taxon>Metazoa</taxon>
        <taxon>Ecdysozoa</taxon>
        <taxon>Arthropoda</taxon>
        <taxon>Hexapoda</taxon>
        <taxon>Insecta</taxon>
        <taxon>Pterygota</taxon>
        <taxon>Neoptera</taxon>
        <taxon>Paraneoptera</taxon>
        <taxon>Hemiptera</taxon>
        <taxon>Sternorrhyncha</taxon>
        <taxon>Psylloidea</taxon>
        <taxon>Psyllidae</taxon>
        <taxon>Psyllinae</taxon>
        <taxon>Cacopsylla</taxon>
    </lineage>
</organism>
<dbReference type="InterPro" id="IPR037289">
    <property type="entry name" value="Elp2"/>
</dbReference>
<dbReference type="FunFam" id="2.130.10.10:FF:000400">
    <property type="entry name" value="Elongator acetyltransferase complex subunit 2"/>
    <property type="match status" value="1"/>
</dbReference>
<dbReference type="SMART" id="SM00320">
    <property type="entry name" value="WD40"/>
    <property type="match status" value="11"/>
</dbReference>
<dbReference type="UniPathway" id="UPA00988"/>
<dbReference type="GO" id="GO:0033588">
    <property type="term" value="C:elongator holoenzyme complex"/>
    <property type="evidence" value="ECO:0007669"/>
    <property type="project" value="InterPro"/>
</dbReference>
<reference evidence="12" key="1">
    <citation type="submission" date="2021-05" db="EMBL/GenBank/DDBJ databases">
        <authorList>
            <person name="Alioto T."/>
            <person name="Alioto T."/>
            <person name="Gomez Garrido J."/>
        </authorList>
    </citation>
    <scope>NUCLEOTIDE SEQUENCE</scope>
</reference>
<evidence type="ECO:0000256" key="5">
    <source>
        <dbReference type="ARBA" id="ARBA00020267"/>
    </source>
</evidence>
<dbReference type="InterPro" id="IPR001680">
    <property type="entry name" value="WD40_rpt"/>
</dbReference>
<keyword evidence="6" id="KW-0963">Cytoplasm</keyword>
<evidence type="ECO:0000256" key="2">
    <source>
        <dbReference type="ARBA" id="ARBA00004496"/>
    </source>
</evidence>
<keyword evidence="9" id="KW-0677">Repeat</keyword>
<comment type="similarity">
    <text evidence="4">Belongs to the WD repeat ELP2 family.</text>
</comment>
<evidence type="ECO:0000256" key="6">
    <source>
        <dbReference type="ARBA" id="ARBA00022490"/>
    </source>
</evidence>
<dbReference type="GO" id="GO:0005634">
    <property type="term" value="C:nucleus"/>
    <property type="evidence" value="ECO:0007669"/>
    <property type="project" value="UniProtKB-SubCell"/>
</dbReference>
<comment type="subcellular location">
    <subcellularLocation>
        <location evidence="2">Cytoplasm</location>
    </subcellularLocation>
    <subcellularLocation>
        <location evidence="1">Nucleus</location>
    </subcellularLocation>
</comment>
<dbReference type="SUPFAM" id="SSF50978">
    <property type="entry name" value="WD40 repeat-like"/>
    <property type="match status" value="3"/>
</dbReference>
<evidence type="ECO:0000256" key="1">
    <source>
        <dbReference type="ARBA" id="ARBA00004123"/>
    </source>
</evidence>
<evidence type="ECO:0000256" key="11">
    <source>
        <dbReference type="PROSITE-ProRule" id="PRU00221"/>
    </source>
</evidence>
<dbReference type="InterPro" id="IPR036322">
    <property type="entry name" value="WD40_repeat_dom_sf"/>
</dbReference>
<evidence type="ECO:0000256" key="3">
    <source>
        <dbReference type="ARBA" id="ARBA00005043"/>
    </source>
</evidence>
<keyword evidence="10" id="KW-0539">Nucleus</keyword>
<evidence type="ECO:0000256" key="9">
    <source>
        <dbReference type="ARBA" id="ARBA00022737"/>
    </source>
</evidence>
<dbReference type="EMBL" id="HBUF01232871">
    <property type="protein sequence ID" value="CAG6674074.1"/>
    <property type="molecule type" value="Transcribed_RNA"/>
</dbReference>
<dbReference type="EMBL" id="HBUF01232870">
    <property type="protein sequence ID" value="CAG6674073.1"/>
    <property type="molecule type" value="Transcribed_RNA"/>
</dbReference>
<dbReference type="Gene3D" id="2.130.10.10">
    <property type="entry name" value="YVTN repeat-like/Quinoprotein amine dehydrogenase"/>
    <property type="match status" value="4"/>
</dbReference>
<dbReference type="GO" id="GO:0002098">
    <property type="term" value="P:tRNA wobble uridine modification"/>
    <property type="evidence" value="ECO:0007669"/>
    <property type="project" value="InterPro"/>
</dbReference>
<evidence type="ECO:0000256" key="7">
    <source>
        <dbReference type="ARBA" id="ARBA00022574"/>
    </source>
</evidence>
<dbReference type="GO" id="GO:0005737">
    <property type="term" value="C:cytoplasm"/>
    <property type="evidence" value="ECO:0007669"/>
    <property type="project" value="UniProtKB-SubCell"/>
</dbReference>
<comment type="pathway">
    <text evidence="3">tRNA modification; 5-methoxycarbonylmethyl-2-thiouridine-tRNA biosynthesis.</text>
</comment>
<keyword evidence="7 11" id="KW-0853">WD repeat</keyword>
<dbReference type="CDD" id="cd00200">
    <property type="entry name" value="WD40"/>
    <property type="match status" value="1"/>
</dbReference>
<evidence type="ECO:0000313" key="12">
    <source>
        <dbReference type="EMBL" id="CAG6674073.1"/>
    </source>
</evidence>
<dbReference type="InterPro" id="IPR015943">
    <property type="entry name" value="WD40/YVTN_repeat-like_dom_sf"/>
</dbReference>
<accession>A0A8D8WWU1</accession>
<evidence type="ECO:0000256" key="10">
    <source>
        <dbReference type="ARBA" id="ARBA00023242"/>
    </source>
</evidence>
<feature type="repeat" description="WD" evidence="11">
    <location>
        <begin position="384"/>
        <end position="414"/>
    </location>
</feature>
<feature type="repeat" description="WD" evidence="11">
    <location>
        <begin position="214"/>
        <end position="247"/>
    </location>
</feature>
<name>A0A8D8WWU1_9HEMI</name>
<dbReference type="AlphaFoldDB" id="A0A8D8WWU1"/>
<evidence type="ECO:0000256" key="8">
    <source>
        <dbReference type="ARBA" id="ARBA00022694"/>
    </source>
</evidence>
<dbReference type="PANTHER" id="PTHR44111:SF1">
    <property type="entry name" value="ELONGATOR COMPLEX PROTEIN 2"/>
    <property type="match status" value="1"/>
</dbReference>
<dbReference type="Pfam" id="PF00400">
    <property type="entry name" value="WD40"/>
    <property type="match status" value="7"/>
</dbReference>
<dbReference type="PROSITE" id="PS50294">
    <property type="entry name" value="WD_REPEATS_REGION"/>
    <property type="match status" value="1"/>
</dbReference>
<protein>
    <recommendedName>
        <fullName evidence="5">Elongator complex protein 2</fullName>
    </recommendedName>
</protein>
<proteinExistence type="inferred from homology"/>
<dbReference type="PROSITE" id="PS50082">
    <property type="entry name" value="WD_REPEATS_2"/>
    <property type="match status" value="2"/>
</dbReference>
<dbReference type="PANTHER" id="PTHR44111">
    <property type="entry name" value="ELONGATOR COMPLEX PROTEIN 2"/>
    <property type="match status" value="1"/>
</dbReference>
<keyword evidence="8" id="KW-0819">tRNA processing</keyword>
<sequence length="801" mass="89246">MKTQPDPVVVRYISSACNNTPHSLDWNSSGLVAYAAYCNVVIYDPQNGEGGKVLHTLTNHKAKVMAVKWVLNTLGEPQYEDLISCSLDKTAILWKHVSDGDYLPYHMRGHTDTVEHTDAVRYQQKDDTFTLIATTSADSSVKLWIQTKNTGEIQCIQTLNISSKAYNLHILCVRLVILPSSNQALVLCSADDCNVYVYVLDLLSQQLTQSSIKLKGHENWIRSLDITFEDDKVYIASGSQDNTIRIWALCPKPAPHEEGEFQTEQQILELGGEGGKLYVTLESVLLGHEGWVYGVHWHPTLSDGTRPLHLLSCSMDKSIIAWAPDLSTGLWLESARVGEVGGNTLGFYGCKFGPQGRYILGHGFQGSLHLWKLKGDIWQPCVTVGGHFGSVRDIRWEPSGQFIISVSEDQTTRLHAPFVGKNTWHEMARPQVHGYDLTCLALVSTFLFASGADEKVVRVFRTTQNFVDNIQRMCGVDFSEHDFVKNELHQCPVGAQVPALGLSNMAVEEENQELTAQNPSQVFHLEHPPTEEDLVQNTLWPEIQKLYGHGYEIYSLAASHDGKLLASACKATKPEHAAVIIWDVSTWKQVQSLPCHQLTITQLCFSPDDTRLVSVSRDRRWGLYQRDSTGRLSLVACTDKTNGVHKRIIWGVAWSHDSAYFLTISRDGLCVVWGRREGETEEKGPMGGYTAISTLELKEESLTAIALAPLLLGNQYLVTIGTESGTLYVYTWDPVTNTWAMRSTVAGRHGHQGVINRVQFRPCPGVAGDSSPQENVVQFCTAGGDHFVKIYDVNLDRFQDD</sequence>